<dbReference type="InterPro" id="IPR029412">
    <property type="entry name" value="CEP19"/>
</dbReference>
<dbReference type="GO" id="GO:0005813">
    <property type="term" value="C:centrosome"/>
    <property type="evidence" value="ECO:0007669"/>
    <property type="project" value="TreeGrafter"/>
</dbReference>
<proteinExistence type="inferred from homology"/>
<evidence type="ECO:0000256" key="7">
    <source>
        <dbReference type="ARBA" id="ARBA00022794"/>
    </source>
</evidence>
<dbReference type="GO" id="GO:0036064">
    <property type="term" value="C:ciliary basal body"/>
    <property type="evidence" value="ECO:0007669"/>
    <property type="project" value="TreeGrafter"/>
</dbReference>
<dbReference type="Pfam" id="PF14933">
    <property type="entry name" value="CEP19"/>
    <property type="match status" value="1"/>
</dbReference>
<keyword evidence="7" id="KW-0970">Cilium biogenesis/degradation</keyword>
<keyword evidence="9" id="KW-0206">Cytoskeleton</keyword>
<evidence type="ECO:0000313" key="12">
    <source>
        <dbReference type="Proteomes" id="UP000261420"/>
    </source>
</evidence>
<keyword evidence="12" id="KW-1185">Reference proteome</keyword>
<dbReference type="AlphaFoldDB" id="A0A3B4VNR3"/>
<dbReference type="GeneTree" id="ENSGT00390000016356"/>
<evidence type="ECO:0000256" key="8">
    <source>
        <dbReference type="ARBA" id="ARBA00023069"/>
    </source>
</evidence>
<dbReference type="KEGG" id="sdu:111226373"/>
<protein>
    <recommendedName>
        <fullName evidence="5">Centrosomal protein of 19 kDa</fullName>
    </recommendedName>
</protein>
<evidence type="ECO:0000256" key="3">
    <source>
        <dbReference type="ARBA" id="ARBA00004647"/>
    </source>
</evidence>
<dbReference type="Ensembl" id="ENSSDUT00000031871.1">
    <property type="protein sequence ID" value="ENSSDUP00000031335.1"/>
    <property type="gene ID" value="ENSSDUG00000022531.1"/>
</dbReference>
<dbReference type="GO" id="GO:0034454">
    <property type="term" value="P:microtubule anchoring at centrosome"/>
    <property type="evidence" value="ECO:0007669"/>
    <property type="project" value="TreeGrafter"/>
</dbReference>
<dbReference type="Proteomes" id="UP000261420">
    <property type="component" value="Unplaced"/>
</dbReference>
<evidence type="ECO:0000256" key="6">
    <source>
        <dbReference type="ARBA" id="ARBA00022490"/>
    </source>
</evidence>
<comment type="similarity">
    <text evidence="4">Belongs to the CEP19 family.</text>
</comment>
<dbReference type="GO" id="GO:0005814">
    <property type="term" value="C:centriole"/>
    <property type="evidence" value="ECO:0007669"/>
    <property type="project" value="UniProtKB-SubCell"/>
</dbReference>
<keyword evidence="6" id="KW-0963">Cytoplasm</keyword>
<dbReference type="CTD" id="84984"/>
<evidence type="ECO:0000256" key="1">
    <source>
        <dbReference type="ARBA" id="ARBA00004114"/>
    </source>
</evidence>
<dbReference type="GO" id="GO:0097712">
    <property type="term" value="P:vesicle targeting, trans-Golgi to periciliary membrane compartment"/>
    <property type="evidence" value="ECO:0007669"/>
    <property type="project" value="TreeGrafter"/>
</dbReference>
<evidence type="ECO:0000256" key="2">
    <source>
        <dbReference type="ARBA" id="ARBA00004120"/>
    </source>
</evidence>
<reference evidence="11" key="2">
    <citation type="submission" date="2025-09" db="UniProtKB">
        <authorList>
            <consortium name="Ensembl"/>
        </authorList>
    </citation>
    <scope>IDENTIFICATION</scope>
</reference>
<keyword evidence="8" id="KW-0969">Cilium</keyword>
<evidence type="ECO:0000256" key="4">
    <source>
        <dbReference type="ARBA" id="ARBA00009371"/>
    </source>
</evidence>
<dbReference type="GO" id="GO:0000922">
    <property type="term" value="C:spindle pole"/>
    <property type="evidence" value="ECO:0007669"/>
    <property type="project" value="UniProtKB-SubCell"/>
</dbReference>
<name>A0A3B4VNR3_SERDU</name>
<evidence type="ECO:0000256" key="9">
    <source>
        <dbReference type="ARBA" id="ARBA00023212"/>
    </source>
</evidence>
<accession>A0A3B4VNR3</accession>
<organism evidence="11 12">
    <name type="scientific">Seriola dumerili</name>
    <name type="common">Greater amberjack</name>
    <name type="synonym">Caranx dumerili</name>
    <dbReference type="NCBI Taxonomy" id="41447"/>
    <lineage>
        <taxon>Eukaryota</taxon>
        <taxon>Metazoa</taxon>
        <taxon>Chordata</taxon>
        <taxon>Craniata</taxon>
        <taxon>Vertebrata</taxon>
        <taxon>Euteleostomi</taxon>
        <taxon>Actinopterygii</taxon>
        <taxon>Neopterygii</taxon>
        <taxon>Teleostei</taxon>
        <taxon>Neoteleostei</taxon>
        <taxon>Acanthomorphata</taxon>
        <taxon>Carangaria</taxon>
        <taxon>Carangiformes</taxon>
        <taxon>Carangidae</taxon>
        <taxon>Seriola</taxon>
    </lineage>
</organism>
<dbReference type="PANTHER" id="PTHR31539:SF1">
    <property type="entry name" value="CENTROSOMAL PROTEIN OF 19 KDA"/>
    <property type="match status" value="1"/>
</dbReference>
<dbReference type="PANTHER" id="PTHR31539">
    <property type="entry name" value="CENTROSOMAL PROTEIN OF 19K CEP19"/>
    <property type="match status" value="1"/>
</dbReference>
<evidence type="ECO:0000256" key="10">
    <source>
        <dbReference type="ARBA" id="ARBA00023273"/>
    </source>
</evidence>
<dbReference type="STRING" id="41447.ENSSDUP00000031335"/>
<dbReference type="GeneID" id="111226373"/>
<comment type="subcellular location">
    <subcellularLocation>
        <location evidence="2">Cytoplasm</location>
        <location evidence="2">Cytoskeleton</location>
        <location evidence="2">Cilium basal body</location>
    </subcellularLocation>
    <subcellularLocation>
        <location evidence="1">Cytoplasm</location>
        <location evidence="1">Cytoskeleton</location>
        <location evidence="1">Microtubule organizing center</location>
        <location evidence="1">Centrosome</location>
        <location evidence="1">Centriole</location>
    </subcellularLocation>
    <subcellularLocation>
        <location evidence="3">Cytoplasm</location>
        <location evidence="3">Cytoskeleton</location>
        <location evidence="3">Spindle pole</location>
    </subcellularLocation>
</comment>
<dbReference type="OMA" id="AKKCGIQ"/>
<keyword evidence="10" id="KW-0966">Cell projection</keyword>
<evidence type="ECO:0000313" key="11">
    <source>
        <dbReference type="Ensembl" id="ENSSDUP00000031335.1"/>
    </source>
</evidence>
<dbReference type="RefSeq" id="XP_022607201.1">
    <property type="nucleotide sequence ID" value="XM_022751480.1"/>
</dbReference>
<sequence length="158" mass="18711">MLFEAKRCGVQFSPPSIVLIYQHAETKKVRKRIIPVRNFSKYSDYSMAAERLKNNPRHRDYLEGVSQSQLEKLHIILRDHMQGFSLEHSLASFHVDPDEDLNKLDDEELARKKGQMDEVFEKNRRLKDDPDFVYDLEVDFSKPTQEKCSWDDESDDEF</sequence>
<evidence type="ECO:0000256" key="5">
    <source>
        <dbReference type="ARBA" id="ARBA00022015"/>
    </source>
</evidence>
<reference evidence="11" key="1">
    <citation type="submission" date="2025-08" db="UniProtKB">
        <authorList>
            <consortium name="Ensembl"/>
        </authorList>
    </citation>
    <scope>IDENTIFICATION</scope>
</reference>